<dbReference type="AlphaFoldDB" id="A0A4D5RDZ5"/>
<keyword evidence="1" id="KW-0732">Signal</keyword>
<protein>
    <submittedName>
        <fullName evidence="2">Putative secreted protein</fullName>
    </submittedName>
</protein>
<feature type="signal peptide" evidence="1">
    <location>
        <begin position="1"/>
        <end position="19"/>
    </location>
</feature>
<organism evidence="2">
    <name type="scientific">Ixodes scapularis</name>
    <name type="common">Black-legged tick</name>
    <name type="synonym">Deer tick</name>
    <dbReference type="NCBI Taxonomy" id="6945"/>
    <lineage>
        <taxon>Eukaryota</taxon>
        <taxon>Metazoa</taxon>
        <taxon>Ecdysozoa</taxon>
        <taxon>Arthropoda</taxon>
        <taxon>Chelicerata</taxon>
        <taxon>Arachnida</taxon>
        <taxon>Acari</taxon>
        <taxon>Parasitiformes</taxon>
        <taxon>Ixodida</taxon>
        <taxon>Ixodoidea</taxon>
        <taxon>Ixodidae</taxon>
        <taxon>Ixodinae</taxon>
        <taxon>Ixodes</taxon>
    </lineage>
</organism>
<evidence type="ECO:0000256" key="1">
    <source>
        <dbReference type="SAM" id="SignalP"/>
    </source>
</evidence>
<sequence length="87" mass="9523">MRSLLLVFLSLALSHLHRAATGRSTSKFSLAIAALLLIRPKENLRSVIIKLSTLQLLSFVRIQGSLQLPFKDQDAAGCINVLPRCAP</sequence>
<dbReference type="EMBL" id="GHJT01001367">
    <property type="protein sequence ID" value="MOY35338.1"/>
    <property type="molecule type" value="Transcribed_RNA"/>
</dbReference>
<accession>A0A4D5RDZ5</accession>
<name>A0A4D5RDZ5_IXOSC</name>
<feature type="chain" id="PRO_5020027091" evidence="1">
    <location>
        <begin position="20"/>
        <end position="87"/>
    </location>
</feature>
<reference evidence="2" key="1">
    <citation type="submission" date="2019-04" db="EMBL/GenBank/DDBJ databases">
        <title>An insight into the mialome of Ixodes scapularis.</title>
        <authorList>
            <person name="Ribeiro J.M."/>
            <person name="Mather T.N."/>
            <person name="Karim S."/>
        </authorList>
    </citation>
    <scope>NUCLEOTIDE SEQUENCE</scope>
</reference>
<evidence type="ECO:0000313" key="2">
    <source>
        <dbReference type="EMBL" id="MOY35338.1"/>
    </source>
</evidence>
<proteinExistence type="predicted"/>